<sequence length="276" mass="31637">MEMMAVWAAVLIVYGVFPGSATQPAGAAENTVLPLDMAEISVDDMYRGCEDKMSEMAKKYLMEEKNKDQNFKDAWDEGEQYYNEKWNGSKELGKEQIVAIYAYTCGKVYRELNAAVRNQSCQYNSTFGYHAFHFYLTVAIQTLKAKEKDLGKNCTTSFRRTKSFFDLNVLNTEIRFGSFASSSKNQSINAERFGNKSCFNITTCYGAEIANFSKYPNEEEVLIPPYEVFNVTDIQNKTENEHLPCDVVYTLKSTRTLSKFELCSCKKRWLRCLFSN</sequence>
<evidence type="ECO:0000313" key="2">
    <source>
        <dbReference type="Proteomes" id="UP000831701"/>
    </source>
</evidence>
<proteinExistence type="predicted"/>
<protein>
    <submittedName>
        <fullName evidence="1">Uncharacterized protein</fullName>
    </submittedName>
</protein>
<gene>
    <name evidence="1" type="ORF">L3Q82_023394</name>
</gene>
<name>A0ACB8WYZ2_9TELE</name>
<dbReference type="Proteomes" id="UP000831701">
    <property type="component" value="Chromosome 5"/>
</dbReference>
<accession>A0ACB8WYZ2</accession>
<reference evidence="1" key="1">
    <citation type="submission" date="2022-04" db="EMBL/GenBank/DDBJ databases">
        <title>Jade perch genome.</title>
        <authorList>
            <person name="Chao B."/>
        </authorList>
    </citation>
    <scope>NUCLEOTIDE SEQUENCE</scope>
    <source>
        <strain evidence="1">CB-2022</strain>
    </source>
</reference>
<dbReference type="EMBL" id="CM041535">
    <property type="protein sequence ID" value="KAI3372961.1"/>
    <property type="molecule type" value="Genomic_DNA"/>
</dbReference>
<comment type="caution">
    <text evidence="1">The sequence shown here is derived from an EMBL/GenBank/DDBJ whole genome shotgun (WGS) entry which is preliminary data.</text>
</comment>
<keyword evidence="2" id="KW-1185">Reference proteome</keyword>
<evidence type="ECO:0000313" key="1">
    <source>
        <dbReference type="EMBL" id="KAI3372961.1"/>
    </source>
</evidence>
<organism evidence="1 2">
    <name type="scientific">Scortum barcoo</name>
    <name type="common">barcoo grunter</name>
    <dbReference type="NCBI Taxonomy" id="214431"/>
    <lineage>
        <taxon>Eukaryota</taxon>
        <taxon>Metazoa</taxon>
        <taxon>Chordata</taxon>
        <taxon>Craniata</taxon>
        <taxon>Vertebrata</taxon>
        <taxon>Euteleostomi</taxon>
        <taxon>Actinopterygii</taxon>
        <taxon>Neopterygii</taxon>
        <taxon>Teleostei</taxon>
        <taxon>Neoteleostei</taxon>
        <taxon>Acanthomorphata</taxon>
        <taxon>Eupercaria</taxon>
        <taxon>Centrarchiformes</taxon>
        <taxon>Terapontoidei</taxon>
        <taxon>Terapontidae</taxon>
        <taxon>Scortum</taxon>
    </lineage>
</organism>